<evidence type="ECO:0000313" key="3">
    <source>
        <dbReference type="Proteomes" id="UP001596091"/>
    </source>
</evidence>
<feature type="domain" description="AB hydrolase-1" evidence="1">
    <location>
        <begin position="70"/>
        <end position="169"/>
    </location>
</feature>
<dbReference type="Proteomes" id="UP001596091">
    <property type="component" value="Unassembled WGS sequence"/>
</dbReference>
<dbReference type="RefSeq" id="WP_263335378.1">
    <property type="nucleotide sequence ID" value="NZ_JAGSYH010000002.1"/>
</dbReference>
<reference evidence="3" key="1">
    <citation type="journal article" date="2019" name="Int. J. Syst. Evol. Microbiol.">
        <title>The Global Catalogue of Microorganisms (GCM) 10K type strain sequencing project: providing services to taxonomists for standard genome sequencing and annotation.</title>
        <authorList>
            <consortium name="The Broad Institute Genomics Platform"/>
            <consortium name="The Broad Institute Genome Sequencing Center for Infectious Disease"/>
            <person name="Wu L."/>
            <person name="Ma J."/>
        </authorList>
    </citation>
    <scope>NUCLEOTIDE SEQUENCE [LARGE SCALE GENOMIC DNA]</scope>
    <source>
        <strain evidence="3">JCM 4087</strain>
    </source>
</reference>
<dbReference type="PRINTS" id="PR00111">
    <property type="entry name" value="ABHYDROLASE"/>
</dbReference>
<proteinExistence type="predicted"/>
<dbReference type="Gene3D" id="3.40.50.1820">
    <property type="entry name" value="alpha/beta hydrolase"/>
    <property type="match status" value="1"/>
</dbReference>
<dbReference type="Pfam" id="PF00561">
    <property type="entry name" value="Abhydrolase_1"/>
    <property type="match status" value="1"/>
</dbReference>
<dbReference type="SUPFAM" id="SSF53474">
    <property type="entry name" value="alpha/beta-Hydrolases"/>
    <property type="match status" value="1"/>
</dbReference>
<keyword evidence="3" id="KW-1185">Reference proteome</keyword>
<dbReference type="InterPro" id="IPR050471">
    <property type="entry name" value="AB_hydrolase"/>
</dbReference>
<keyword evidence="2" id="KW-0378">Hydrolase</keyword>
<dbReference type="PANTHER" id="PTHR43433">
    <property type="entry name" value="HYDROLASE, ALPHA/BETA FOLD FAMILY PROTEIN"/>
    <property type="match status" value="1"/>
</dbReference>
<protein>
    <submittedName>
        <fullName evidence="2">Alpha/beta fold hydrolase</fullName>
    </submittedName>
</protein>
<organism evidence="2 3">
    <name type="scientific">Acidicapsa dinghuensis</name>
    <dbReference type="NCBI Taxonomy" id="2218256"/>
    <lineage>
        <taxon>Bacteria</taxon>
        <taxon>Pseudomonadati</taxon>
        <taxon>Acidobacteriota</taxon>
        <taxon>Terriglobia</taxon>
        <taxon>Terriglobales</taxon>
        <taxon>Acidobacteriaceae</taxon>
        <taxon>Acidicapsa</taxon>
    </lineage>
</organism>
<comment type="caution">
    <text evidence="2">The sequence shown here is derived from an EMBL/GenBank/DDBJ whole genome shotgun (WGS) entry which is preliminary data.</text>
</comment>
<accession>A0ABW1E8M6</accession>
<dbReference type="InterPro" id="IPR029058">
    <property type="entry name" value="AB_hydrolase_fold"/>
</dbReference>
<evidence type="ECO:0000313" key="2">
    <source>
        <dbReference type="EMBL" id="MFC5860676.1"/>
    </source>
</evidence>
<dbReference type="InterPro" id="IPR000073">
    <property type="entry name" value="AB_hydrolase_1"/>
</dbReference>
<name>A0ABW1E8M6_9BACT</name>
<evidence type="ECO:0000259" key="1">
    <source>
        <dbReference type="Pfam" id="PF00561"/>
    </source>
</evidence>
<dbReference type="GO" id="GO:0016787">
    <property type="term" value="F:hydrolase activity"/>
    <property type="evidence" value="ECO:0007669"/>
    <property type="project" value="UniProtKB-KW"/>
</dbReference>
<gene>
    <name evidence="2" type="ORF">ACFPT7_00060</name>
</gene>
<sequence length="297" mass="31943">MHTIDAIRTPFRFVLFFALTAIAPSMFAQRIDGKFDVDGRHIRLACQGSGEPTVVIDAGMGTAPVEDRAWQQIAAKVAAVTRVCLYDRAGLGGSDPNPKPVITSADSAADMARVLEVAGLQGPFLVAGHSIGGLHAQVFAARYPAKVAGLVLVSTTHPDQFNRWLSLLPPAADGEAKALTDVRTFLTTIQTDPHMNPERLDVGASEAQARELHSLGAKPVIVLTHSPKFRMVPGLAEPLAIKLEDATQEMQKEYLRLSTNSTQHIAATAGHELPHEDPEFVVEGIVEGVRDVRAGRR</sequence>
<dbReference type="EMBL" id="JBHSPH010000001">
    <property type="protein sequence ID" value="MFC5860676.1"/>
    <property type="molecule type" value="Genomic_DNA"/>
</dbReference>
<dbReference type="PANTHER" id="PTHR43433:SF5">
    <property type="entry name" value="AB HYDROLASE-1 DOMAIN-CONTAINING PROTEIN"/>
    <property type="match status" value="1"/>
</dbReference>